<dbReference type="InterPro" id="IPR039424">
    <property type="entry name" value="SBP_5"/>
</dbReference>
<reference evidence="3 4" key="1">
    <citation type="submission" date="2020-08" db="EMBL/GenBank/DDBJ databases">
        <title>Genomic Encyclopedia of Type Strains, Phase IV (KMG-IV): sequencing the most valuable type-strain genomes for metagenomic binning, comparative biology and taxonomic classification.</title>
        <authorList>
            <person name="Goeker M."/>
        </authorList>
    </citation>
    <scope>NUCLEOTIDE SEQUENCE [LARGE SCALE GENOMIC DNA]</scope>
    <source>
        <strain evidence="3 4">DSM 27939</strain>
    </source>
</reference>
<dbReference type="SUPFAM" id="SSF53850">
    <property type="entry name" value="Periplasmic binding protein-like II"/>
    <property type="match status" value="1"/>
</dbReference>
<gene>
    <name evidence="3" type="ORF">HNQ08_003041</name>
</gene>
<dbReference type="PANTHER" id="PTHR30290:SF34">
    <property type="entry name" value="ABC TRANSPORTER, PERIPLASMIC OLIGO-PEPTIDE BINDING PROTEIN, PUTATIVE-RELATED"/>
    <property type="match status" value="1"/>
</dbReference>
<dbReference type="GO" id="GO:1904680">
    <property type="term" value="F:peptide transmembrane transporter activity"/>
    <property type="evidence" value="ECO:0007669"/>
    <property type="project" value="TreeGrafter"/>
</dbReference>
<dbReference type="AlphaFoldDB" id="A0A7W8JVL3"/>
<dbReference type="RefSeq" id="WP_184133615.1">
    <property type="nucleotide sequence ID" value="NZ_JACHFL010000007.1"/>
</dbReference>
<comment type="caution">
    <text evidence="3">The sequence shown here is derived from an EMBL/GenBank/DDBJ whole genome shotgun (WGS) entry which is preliminary data.</text>
</comment>
<dbReference type="Pfam" id="PF00496">
    <property type="entry name" value="SBP_bac_5"/>
    <property type="match status" value="1"/>
</dbReference>
<keyword evidence="4" id="KW-1185">Reference proteome</keyword>
<dbReference type="Gene3D" id="3.40.190.10">
    <property type="entry name" value="Periplasmic binding protein-like II"/>
    <property type="match status" value="1"/>
</dbReference>
<dbReference type="GO" id="GO:0042597">
    <property type="term" value="C:periplasmic space"/>
    <property type="evidence" value="ECO:0007669"/>
    <property type="project" value="UniProtKB-ARBA"/>
</dbReference>
<dbReference type="Proteomes" id="UP000552709">
    <property type="component" value="Unassembled WGS sequence"/>
</dbReference>
<dbReference type="PIRSF" id="PIRSF002741">
    <property type="entry name" value="MppA"/>
    <property type="match status" value="1"/>
</dbReference>
<accession>A0A7W8JVL3</accession>
<protein>
    <submittedName>
        <fullName evidence="3">Peptide/nickel transport system substrate-binding protein</fullName>
    </submittedName>
</protein>
<evidence type="ECO:0000259" key="2">
    <source>
        <dbReference type="Pfam" id="PF00496"/>
    </source>
</evidence>
<keyword evidence="1" id="KW-0732">Signal</keyword>
<dbReference type="GO" id="GO:0043190">
    <property type="term" value="C:ATP-binding cassette (ABC) transporter complex"/>
    <property type="evidence" value="ECO:0007669"/>
    <property type="project" value="InterPro"/>
</dbReference>
<feature type="domain" description="Solute-binding protein family 5" evidence="2">
    <location>
        <begin position="68"/>
        <end position="482"/>
    </location>
</feature>
<dbReference type="Gene3D" id="3.90.76.10">
    <property type="entry name" value="Dipeptide-binding Protein, Domain 1"/>
    <property type="match status" value="1"/>
</dbReference>
<dbReference type="Gene3D" id="3.10.105.10">
    <property type="entry name" value="Dipeptide-binding Protein, Domain 3"/>
    <property type="match status" value="1"/>
</dbReference>
<organism evidence="3 4">
    <name type="scientific">Deinococcus humi</name>
    <dbReference type="NCBI Taxonomy" id="662880"/>
    <lineage>
        <taxon>Bacteria</taxon>
        <taxon>Thermotogati</taxon>
        <taxon>Deinococcota</taxon>
        <taxon>Deinococci</taxon>
        <taxon>Deinococcales</taxon>
        <taxon>Deinococcaceae</taxon>
        <taxon>Deinococcus</taxon>
    </lineage>
</organism>
<dbReference type="InterPro" id="IPR000914">
    <property type="entry name" value="SBP_5_dom"/>
</dbReference>
<feature type="chain" id="PRO_5031322465" evidence="1">
    <location>
        <begin position="24"/>
        <end position="561"/>
    </location>
</feature>
<feature type="signal peptide" evidence="1">
    <location>
        <begin position="1"/>
        <end position="23"/>
    </location>
</feature>
<sequence>MKRFLPKFSSALTLALLASAALATPKDTLVYQIASATASVEPAQAVVTWDVLPVMQMFEGLYLDNFGKYEPLLATAFTQSKDGKTTTFTLRKGVKFHDGSTMTCADAEYSMRRTLLVGSETSQAAQIRANMLSIASFTPEVKKTYTFAKLASMVKCNAAGQLVLTLDRNVPSLLDSIAQVYIVPMKTLVAGGDWSGTARDFGAFLGKDVANSVLAQKPVGTGAYQFVARDPSRFVLRGFEQYWGGAPALKNVIIQKVDSDTARVLALQKGDADIALIPDRDTLAKLKGVPGVKVYEDLPTRNLTGVVLFNQNIKDDKLLPAGQLAEDNIPVNFFSDIHVRKAFAALFDTKTYVRDGQQGFAQARNTTLPPNNWADDKTLKPPAYNLKTAEAELKQAFGGKLWTTGFTVPLETYAGVGIADVVAGIFKQNIEKLNPKFHATINTLELSAANARLLGGKSPFGALTWGGADPDTVLRGLYSSGGILAAATNIKDPKMEQMLDAARDTVGQNARKPLYKSLLTYLNGQIYAFPLPQPLVFGATVSSLKGFPEYTKTNLFKDLSK</sequence>
<dbReference type="PANTHER" id="PTHR30290">
    <property type="entry name" value="PERIPLASMIC BINDING COMPONENT OF ABC TRANSPORTER"/>
    <property type="match status" value="1"/>
</dbReference>
<dbReference type="EMBL" id="JACHFL010000007">
    <property type="protein sequence ID" value="MBB5363934.1"/>
    <property type="molecule type" value="Genomic_DNA"/>
</dbReference>
<dbReference type="GO" id="GO:0015833">
    <property type="term" value="P:peptide transport"/>
    <property type="evidence" value="ECO:0007669"/>
    <property type="project" value="TreeGrafter"/>
</dbReference>
<evidence type="ECO:0000313" key="4">
    <source>
        <dbReference type="Proteomes" id="UP000552709"/>
    </source>
</evidence>
<evidence type="ECO:0000256" key="1">
    <source>
        <dbReference type="SAM" id="SignalP"/>
    </source>
</evidence>
<evidence type="ECO:0000313" key="3">
    <source>
        <dbReference type="EMBL" id="MBB5363934.1"/>
    </source>
</evidence>
<dbReference type="InterPro" id="IPR030678">
    <property type="entry name" value="Peptide/Ni-bd"/>
</dbReference>
<proteinExistence type="predicted"/>
<name>A0A7W8JVL3_9DEIO</name>